<dbReference type="Pfam" id="PF20133">
    <property type="entry name" value="HHL1-like"/>
    <property type="match status" value="1"/>
</dbReference>
<protein>
    <submittedName>
        <fullName evidence="2">Uncharacterized protein</fullName>
    </submittedName>
</protein>
<gene>
    <name evidence="2" type="ORF">CDCA_CDCA08G2477</name>
</gene>
<reference evidence="2 3" key="1">
    <citation type="submission" date="2022-07" db="EMBL/GenBank/DDBJ databases">
        <title>Genome-wide signatures of adaptation to extreme environments.</title>
        <authorList>
            <person name="Cho C.H."/>
            <person name="Yoon H.S."/>
        </authorList>
    </citation>
    <scope>NUCLEOTIDE SEQUENCE [LARGE SCALE GENOMIC DNA]</scope>
    <source>
        <strain evidence="2 3">DBV 063 E5</strain>
    </source>
</reference>
<feature type="region of interest" description="Disordered" evidence="1">
    <location>
        <begin position="206"/>
        <end position="227"/>
    </location>
</feature>
<dbReference type="Proteomes" id="UP001301350">
    <property type="component" value="Unassembled WGS sequence"/>
</dbReference>
<evidence type="ECO:0000313" key="3">
    <source>
        <dbReference type="Proteomes" id="UP001301350"/>
    </source>
</evidence>
<name>A0AAV9IW17_CYACA</name>
<dbReference type="EMBL" id="JANCYW010000008">
    <property type="protein sequence ID" value="KAK4536452.1"/>
    <property type="molecule type" value="Genomic_DNA"/>
</dbReference>
<keyword evidence="3" id="KW-1185">Reference proteome</keyword>
<dbReference type="PANTHER" id="PTHR48191">
    <property type="entry name" value="PROTEIN HHL1 CHLOROPLASTIC"/>
    <property type="match status" value="1"/>
</dbReference>
<dbReference type="AlphaFoldDB" id="A0AAV9IW17"/>
<dbReference type="PANTHER" id="PTHR48191:SF2">
    <property type="entry name" value="PROTEIN HHL1, CHLOROPLASTIC"/>
    <property type="match status" value="1"/>
</dbReference>
<proteinExistence type="predicted"/>
<comment type="caution">
    <text evidence="2">The sequence shown here is derived from an EMBL/GenBank/DDBJ whole genome shotgun (WGS) entry which is preliminary data.</text>
</comment>
<sequence length="227" mass="24963">MQLMFANAPGSARLDGLHRGGRGAFTLPAGRPAVGAISSKQLPSSGESSTRVSWRRIRPGAAHLMAKKGKPAMPLRPAAPELPEDGSPVFAIVVKSPVSGIWYPLVSMKGDNRAKMLVTAMRTQWGRRLYADTLNKGVARSVFSENGKRAVRRALQRYPQLRKHSYDALQFGFRTMAKGFDYPTQEITPELAMNFFQWAFMKLTGGKPPSLAEKSNKQGSDSDNTKR</sequence>
<accession>A0AAV9IW17</accession>
<evidence type="ECO:0000313" key="2">
    <source>
        <dbReference type="EMBL" id="KAK4536452.1"/>
    </source>
</evidence>
<organism evidence="2 3">
    <name type="scientific">Cyanidium caldarium</name>
    <name type="common">Red alga</name>
    <dbReference type="NCBI Taxonomy" id="2771"/>
    <lineage>
        <taxon>Eukaryota</taxon>
        <taxon>Rhodophyta</taxon>
        <taxon>Bangiophyceae</taxon>
        <taxon>Cyanidiales</taxon>
        <taxon>Cyanidiaceae</taxon>
        <taxon>Cyanidium</taxon>
    </lineage>
</organism>
<evidence type="ECO:0000256" key="1">
    <source>
        <dbReference type="SAM" id="MobiDB-lite"/>
    </source>
</evidence>
<dbReference type="InterPro" id="IPR045388">
    <property type="entry name" value="HHL1-like"/>
</dbReference>
<feature type="compositionally biased region" description="Polar residues" evidence="1">
    <location>
        <begin position="217"/>
        <end position="227"/>
    </location>
</feature>